<evidence type="ECO:0000313" key="2">
    <source>
        <dbReference type="EMBL" id="RAK79279.1"/>
    </source>
</evidence>
<accession>A0A8G1W3N0</accession>
<name>A0A8G1W3N0_9EURO</name>
<feature type="region of interest" description="Disordered" evidence="1">
    <location>
        <begin position="20"/>
        <end position="73"/>
    </location>
</feature>
<dbReference type="RefSeq" id="XP_040803289.1">
    <property type="nucleotide sequence ID" value="XM_040944324.1"/>
</dbReference>
<dbReference type="Proteomes" id="UP000249789">
    <property type="component" value="Unassembled WGS sequence"/>
</dbReference>
<evidence type="ECO:0000256" key="1">
    <source>
        <dbReference type="SAM" id="MobiDB-lite"/>
    </source>
</evidence>
<dbReference type="GeneID" id="63861657"/>
<organism evidence="2 3">
    <name type="scientific">Aspergillus fijiensis CBS 313.89</name>
    <dbReference type="NCBI Taxonomy" id="1448319"/>
    <lineage>
        <taxon>Eukaryota</taxon>
        <taxon>Fungi</taxon>
        <taxon>Dikarya</taxon>
        <taxon>Ascomycota</taxon>
        <taxon>Pezizomycotina</taxon>
        <taxon>Eurotiomycetes</taxon>
        <taxon>Eurotiomycetidae</taxon>
        <taxon>Eurotiales</taxon>
        <taxon>Aspergillaceae</taxon>
        <taxon>Aspergillus</taxon>
    </lineage>
</organism>
<keyword evidence="3" id="KW-1185">Reference proteome</keyword>
<dbReference type="EMBL" id="KZ824634">
    <property type="protein sequence ID" value="RAK79279.1"/>
    <property type="molecule type" value="Genomic_DNA"/>
</dbReference>
<gene>
    <name evidence="2" type="ORF">BO72DRAFT_446561</name>
</gene>
<feature type="region of interest" description="Disordered" evidence="1">
    <location>
        <begin position="101"/>
        <end position="129"/>
    </location>
</feature>
<sequence>MSMGSCNSFGPMDVREDLISRATHPRLLQSSISPRDNEGSSCARLTTNEPRTKSSSETPTLPTNNTQNSFSSNPPIVCHMILHHQTREDVDIPVRGRCIENRDQGGTTGGKGASLTALLLDAQPTSPTT</sequence>
<reference evidence="2 3" key="1">
    <citation type="submission" date="2018-02" db="EMBL/GenBank/DDBJ databases">
        <title>The genomes of Aspergillus section Nigri reveals drivers in fungal speciation.</title>
        <authorList>
            <consortium name="DOE Joint Genome Institute"/>
            <person name="Vesth T.C."/>
            <person name="Nybo J."/>
            <person name="Theobald S."/>
            <person name="Brandl J."/>
            <person name="Frisvad J.C."/>
            <person name="Nielsen K.F."/>
            <person name="Lyhne E.K."/>
            <person name="Kogle M.E."/>
            <person name="Kuo A."/>
            <person name="Riley R."/>
            <person name="Clum A."/>
            <person name="Nolan M."/>
            <person name="Lipzen A."/>
            <person name="Salamov A."/>
            <person name="Henrissat B."/>
            <person name="Wiebenga A."/>
            <person name="De vries R.P."/>
            <person name="Grigoriev I.V."/>
            <person name="Mortensen U.H."/>
            <person name="Andersen M.R."/>
            <person name="Baker S.E."/>
        </authorList>
    </citation>
    <scope>NUCLEOTIDE SEQUENCE [LARGE SCALE GENOMIC DNA]</scope>
    <source>
        <strain evidence="2 3">CBS 313.89</strain>
    </source>
</reference>
<dbReference type="AlphaFoldDB" id="A0A8G1W3N0"/>
<evidence type="ECO:0000313" key="3">
    <source>
        <dbReference type="Proteomes" id="UP000249789"/>
    </source>
</evidence>
<feature type="compositionally biased region" description="Polar residues" evidence="1">
    <location>
        <begin position="28"/>
        <end position="73"/>
    </location>
</feature>
<proteinExistence type="predicted"/>
<dbReference type="VEuPathDB" id="FungiDB:BO72DRAFT_446561"/>
<protein>
    <submittedName>
        <fullName evidence="2">Uncharacterized protein</fullName>
    </submittedName>
</protein>